<dbReference type="AlphaFoldDB" id="A0A344U5R1"/>
<dbReference type="EMBL" id="CP030862">
    <property type="protein sequence ID" value="AXE26232.1"/>
    <property type="molecule type" value="Genomic_DNA"/>
</dbReference>
<gene>
    <name evidence="3" type="ORF">C0216_24695</name>
</gene>
<evidence type="ECO:0000259" key="2">
    <source>
        <dbReference type="Pfam" id="PF01471"/>
    </source>
</evidence>
<dbReference type="OrthoDB" id="3874291at2"/>
<evidence type="ECO:0000256" key="1">
    <source>
        <dbReference type="SAM" id="MobiDB-lite"/>
    </source>
</evidence>
<keyword evidence="4" id="KW-1185">Reference proteome</keyword>
<feature type="domain" description="Peptidoglycan binding-like" evidence="2">
    <location>
        <begin position="119"/>
        <end position="177"/>
    </location>
</feature>
<feature type="compositionally biased region" description="Low complexity" evidence="1">
    <location>
        <begin position="97"/>
        <end position="109"/>
    </location>
</feature>
<dbReference type="SUPFAM" id="SSF47090">
    <property type="entry name" value="PGBD-like"/>
    <property type="match status" value="1"/>
</dbReference>
<evidence type="ECO:0000313" key="4">
    <source>
        <dbReference type="Proteomes" id="UP000252004"/>
    </source>
</evidence>
<feature type="compositionally biased region" description="Low complexity" evidence="1">
    <location>
        <begin position="45"/>
        <end position="89"/>
    </location>
</feature>
<dbReference type="KEGG" id="sgz:C0216_24695"/>
<dbReference type="Gene3D" id="1.10.101.10">
    <property type="entry name" value="PGBD-like superfamily/PGBD"/>
    <property type="match status" value="1"/>
</dbReference>
<sequence length="181" mass="18360">MLAGTGTVVAVGTVALAMGMLSRSVESDTVLLDAKPSAPAASVLPTTPTESASPSAAPTRSASRSASPRASKSASPSPTASAPSTAAAPAAPPTTPSPSRSATGSASPSKAPILRQGDSGPEVEKMQRLLAANGVYRGRITGRFDSRTKEAVAEFQWRNDIYDDGYGVYGPATRKALERTA</sequence>
<feature type="region of interest" description="Disordered" evidence="1">
    <location>
        <begin position="38"/>
        <end position="125"/>
    </location>
</feature>
<dbReference type="Pfam" id="PF01471">
    <property type="entry name" value="PG_binding_1"/>
    <property type="match status" value="1"/>
</dbReference>
<dbReference type="InterPro" id="IPR036365">
    <property type="entry name" value="PGBD-like_sf"/>
</dbReference>
<proteinExistence type="predicted"/>
<dbReference type="InterPro" id="IPR036366">
    <property type="entry name" value="PGBDSf"/>
</dbReference>
<reference evidence="3 4" key="1">
    <citation type="submission" date="2018-01" db="EMBL/GenBank/DDBJ databases">
        <title>Draft genome Sequence of streptomyces globosus LZH-48.</title>
        <authorList>
            <person name="Ran K."/>
            <person name="Li Z."/>
            <person name="Wei S."/>
            <person name="Dong R."/>
        </authorList>
    </citation>
    <scope>NUCLEOTIDE SEQUENCE [LARGE SCALE GENOMIC DNA]</scope>
    <source>
        <strain evidence="3 4">LZH-48</strain>
    </source>
</reference>
<protein>
    <submittedName>
        <fullName evidence="3">Peptidoglycan-binding protein</fullName>
    </submittedName>
</protein>
<name>A0A344U5R1_9ACTN</name>
<dbReference type="Proteomes" id="UP000252004">
    <property type="component" value="Chromosome"/>
</dbReference>
<dbReference type="InterPro" id="IPR002477">
    <property type="entry name" value="Peptidoglycan-bd-like"/>
</dbReference>
<organism evidence="3 4">
    <name type="scientific">Streptomyces globosus</name>
    <dbReference type="NCBI Taxonomy" id="68209"/>
    <lineage>
        <taxon>Bacteria</taxon>
        <taxon>Bacillati</taxon>
        <taxon>Actinomycetota</taxon>
        <taxon>Actinomycetes</taxon>
        <taxon>Kitasatosporales</taxon>
        <taxon>Streptomycetaceae</taxon>
        <taxon>Streptomyces</taxon>
    </lineage>
</organism>
<evidence type="ECO:0000313" key="3">
    <source>
        <dbReference type="EMBL" id="AXE26232.1"/>
    </source>
</evidence>
<accession>A0A344U5R1</accession>
<dbReference type="RefSeq" id="WP_114057407.1">
    <property type="nucleotide sequence ID" value="NZ_CP030862.1"/>
</dbReference>